<feature type="region of interest" description="Disordered" evidence="1">
    <location>
        <begin position="590"/>
        <end position="610"/>
    </location>
</feature>
<dbReference type="AlphaFoldDB" id="A0A7G2CBT5"/>
<name>A0A7G2CBT5_9TRYP</name>
<sequence length="1097" mass="120454">MGAFFLCLDVCLEENMPLEFLEALVDKFSSTAPSDDSSSVCVRAEENMAVRVLLLWEVFHHTSTSLTRRRLDRCGLFVFSALLSVLADCEATHLRSVYGKLSMRDSESGHDFLGLSGAQCLPRGLVLKLHTAFYNAMKGRVKTVTKTEPPVLKSTSSTSPTEFLLYAKQVVLIAQNLPNSVTWWEDVFSSALSGLLLRCKSARETKDTGVAFISNQAGLLAGVVELLLGLYVLVSKVLRVVAADGQTGAAGDTHRVVWSLLRHMTNLFLVLNSFCQENERLPRGCPNLPSLAAVCLEHAGSTAWKLNNAFDAELRLNDGDVPPLTLFDWAKLTTVGFDGRELHEKYSEASFIFLATFFSESVFMPDPRLAKKLAGQTTVLTNVVSQWNCLATLLKGIAQFFVNDEASVGVRSQLNFYSGFITKSVDLHSEKVFYLLRLSDNLLHVANAAFKSLKAASQETGHMQHFICNFVVALQAVCSLMELLQTSQVLPGAARQFEELLLVFTRSPLLHLVVEYMTEQMGLYGSGWSLSLSNTLSGHGIIWCQLALQVLFLLMEKGTLDFLEANCLLAVRKLAEAVALWHPLGRTPRGNHHTTTSFQPLKGVSSRQDRLPPLTRKTLSENLAENATGPLGSLSSDIPAVVVAPLSTSVMDGFESVSLILSYGVATTTFKGSACAATLKSSSSLGHWERRWLIRSEGQSSPVSPRTEEKIHSPRLSATSLEFLNGAVKRDSQTTVNEGRGRTLSECSSEVGLQRITSFLQTCTRLDDILFSFSNLYAAGSDEQVRCYVTRARTLTKVHTVVSQRRLSSIWYTPSFWCRQSMFLSNAAMCLAARGAASLLGLEELCNGLVAKHLAYILGFPPSQRGVSYHTLEEELLYLILHAGACASSGRNGSDTAERVVELFHRATESANATGDVNGEGERTAGILCEGSVNFVKGDKDKTAFDSQFLSQVLEQAISVQQGTAGLKAGPTAASTTSPRSLLSLFVTVLAQTPPLKETTTGKEGEVCCFVHGVYTLCAYYFIFQLIAENDPELVLLRKYAFDQDVMNAYYLKKIQEFFTTNARTVRKEWIRVGCGAGLLTEKEVTTLLDMFFFFEV</sequence>
<gene>
    <name evidence="2" type="ORF">ADEAN_000297700</name>
</gene>
<accession>A0A7G2CBT5</accession>
<reference evidence="2 3" key="1">
    <citation type="submission" date="2020-08" db="EMBL/GenBank/DDBJ databases">
        <authorList>
            <person name="Newling K."/>
            <person name="Davey J."/>
            <person name="Forrester S."/>
        </authorList>
    </citation>
    <scope>NUCLEOTIDE SEQUENCE [LARGE SCALE GENOMIC DNA]</scope>
    <source>
        <strain evidence="3">Crithidia deanei Carvalho (ATCC PRA-265)</strain>
    </source>
</reference>
<proteinExistence type="predicted"/>
<dbReference type="EMBL" id="LR877149">
    <property type="protein sequence ID" value="CAD2215522.1"/>
    <property type="molecule type" value="Genomic_DNA"/>
</dbReference>
<organism evidence="2 3">
    <name type="scientific">Angomonas deanei</name>
    <dbReference type="NCBI Taxonomy" id="59799"/>
    <lineage>
        <taxon>Eukaryota</taxon>
        <taxon>Discoba</taxon>
        <taxon>Euglenozoa</taxon>
        <taxon>Kinetoplastea</taxon>
        <taxon>Metakinetoplastina</taxon>
        <taxon>Trypanosomatida</taxon>
        <taxon>Trypanosomatidae</taxon>
        <taxon>Strigomonadinae</taxon>
        <taxon>Angomonas</taxon>
    </lineage>
</organism>
<evidence type="ECO:0000313" key="2">
    <source>
        <dbReference type="EMBL" id="CAD2215522.1"/>
    </source>
</evidence>
<protein>
    <submittedName>
        <fullName evidence="2">Uncharacterized protein</fullName>
    </submittedName>
</protein>
<dbReference type="Proteomes" id="UP000515908">
    <property type="component" value="Chromosome 05"/>
</dbReference>
<evidence type="ECO:0000313" key="3">
    <source>
        <dbReference type="Proteomes" id="UP000515908"/>
    </source>
</evidence>
<evidence type="ECO:0000256" key="1">
    <source>
        <dbReference type="SAM" id="MobiDB-lite"/>
    </source>
</evidence>
<dbReference type="VEuPathDB" id="TriTrypDB:ADEAN_000297700"/>
<keyword evidence="3" id="KW-1185">Reference proteome</keyword>